<dbReference type="SUPFAM" id="SSF52242">
    <property type="entry name" value="Cobalamin (vitamin B12)-binding domain"/>
    <property type="match status" value="1"/>
</dbReference>
<name>A0A919PY72_9ACTN</name>
<dbReference type="InterPro" id="IPR036724">
    <property type="entry name" value="Cobalamin-bd_sf"/>
</dbReference>
<reference evidence="2" key="1">
    <citation type="submission" date="2021-01" db="EMBL/GenBank/DDBJ databases">
        <title>Whole genome shotgun sequence of Dactylosporangium siamense NBRC 106093.</title>
        <authorList>
            <person name="Komaki H."/>
            <person name="Tamura T."/>
        </authorList>
    </citation>
    <scope>NUCLEOTIDE SEQUENCE</scope>
    <source>
        <strain evidence="2">NBRC 106093</strain>
    </source>
</reference>
<protein>
    <submittedName>
        <fullName evidence="2">Methylaspartate mutase</fullName>
    </submittedName>
</protein>
<dbReference type="GO" id="GO:0046872">
    <property type="term" value="F:metal ion binding"/>
    <property type="evidence" value="ECO:0007669"/>
    <property type="project" value="InterPro"/>
</dbReference>
<gene>
    <name evidence="2" type="ORF">Dsi01nite_088540</name>
</gene>
<dbReference type="GO" id="GO:0031419">
    <property type="term" value="F:cobalamin binding"/>
    <property type="evidence" value="ECO:0007669"/>
    <property type="project" value="InterPro"/>
</dbReference>
<dbReference type="PROSITE" id="PS51332">
    <property type="entry name" value="B12_BINDING"/>
    <property type="match status" value="1"/>
</dbReference>
<keyword evidence="3" id="KW-1185">Reference proteome</keyword>
<evidence type="ECO:0000313" key="3">
    <source>
        <dbReference type="Proteomes" id="UP000660611"/>
    </source>
</evidence>
<dbReference type="CDD" id="cd02065">
    <property type="entry name" value="B12-binding_like"/>
    <property type="match status" value="1"/>
</dbReference>
<dbReference type="AlphaFoldDB" id="A0A919PY72"/>
<feature type="domain" description="B12-binding" evidence="1">
    <location>
        <begin position="14"/>
        <end position="152"/>
    </location>
</feature>
<sequence>MTTQSAGTLVARTRLDVVVTGLSSDAHTWNLVYLQLLLEELGCGVTNLGGCTPDEVIVRECADSRPDLVVIGSLNGHGCQDGVRLIAAMRACPALAATPVVIGGKLDVAGGGDGHNGDRLLAAGFDAVFEDTGGLHPFRSFVRTLAGRPAAASVGAR</sequence>
<proteinExistence type="predicted"/>
<dbReference type="Proteomes" id="UP000660611">
    <property type="component" value="Unassembled WGS sequence"/>
</dbReference>
<dbReference type="InterPro" id="IPR006158">
    <property type="entry name" value="Cobalamin-bd"/>
</dbReference>
<dbReference type="EMBL" id="BONQ01000139">
    <property type="protein sequence ID" value="GIG50813.1"/>
    <property type="molecule type" value="Genomic_DNA"/>
</dbReference>
<evidence type="ECO:0000313" key="2">
    <source>
        <dbReference type="EMBL" id="GIG50813.1"/>
    </source>
</evidence>
<dbReference type="Pfam" id="PF02310">
    <property type="entry name" value="B12-binding"/>
    <property type="match status" value="1"/>
</dbReference>
<dbReference type="RefSeq" id="WP_203852448.1">
    <property type="nucleotide sequence ID" value="NZ_BAAAVW010000014.1"/>
</dbReference>
<organism evidence="2 3">
    <name type="scientific">Dactylosporangium siamense</name>
    <dbReference type="NCBI Taxonomy" id="685454"/>
    <lineage>
        <taxon>Bacteria</taxon>
        <taxon>Bacillati</taxon>
        <taxon>Actinomycetota</taxon>
        <taxon>Actinomycetes</taxon>
        <taxon>Micromonosporales</taxon>
        <taxon>Micromonosporaceae</taxon>
        <taxon>Dactylosporangium</taxon>
    </lineage>
</organism>
<dbReference type="Gene3D" id="3.40.50.280">
    <property type="entry name" value="Cobalamin-binding domain"/>
    <property type="match status" value="1"/>
</dbReference>
<evidence type="ECO:0000259" key="1">
    <source>
        <dbReference type="PROSITE" id="PS51332"/>
    </source>
</evidence>
<accession>A0A919PY72</accession>
<comment type="caution">
    <text evidence="2">The sequence shown here is derived from an EMBL/GenBank/DDBJ whole genome shotgun (WGS) entry which is preliminary data.</text>
</comment>